<dbReference type="OrthoDB" id="4865554at2"/>
<dbReference type="InterPro" id="IPR025164">
    <property type="entry name" value="Toastrack_DUF4097"/>
</dbReference>
<reference evidence="4 5" key="1">
    <citation type="submission" date="2018-07" db="EMBL/GenBank/DDBJ databases">
        <title>Complete genome sequencing of Ornithinimicrobium sp. AMA3305.</title>
        <authorList>
            <person name="Bae J.-W."/>
        </authorList>
    </citation>
    <scope>NUCLEOTIDE SEQUENCE [LARGE SCALE GENOMIC DNA]</scope>
    <source>
        <strain evidence="4 5">AMA3305</strain>
    </source>
</reference>
<gene>
    <name evidence="4" type="ORF">DV701_12535</name>
</gene>
<evidence type="ECO:0000313" key="4">
    <source>
        <dbReference type="EMBL" id="AXH96833.1"/>
    </source>
</evidence>
<feature type="transmembrane region" description="Helical" evidence="2">
    <location>
        <begin position="34"/>
        <end position="52"/>
    </location>
</feature>
<organism evidence="4 5">
    <name type="scientific">Ornithinimicrobium avium</name>
    <dbReference type="NCBI Taxonomy" id="2283195"/>
    <lineage>
        <taxon>Bacteria</taxon>
        <taxon>Bacillati</taxon>
        <taxon>Actinomycetota</taxon>
        <taxon>Actinomycetes</taxon>
        <taxon>Micrococcales</taxon>
        <taxon>Ornithinimicrobiaceae</taxon>
        <taxon>Ornithinimicrobium</taxon>
    </lineage>
</organism>
<name>A0A345NP75_9MICO</name>
<feature type="domain" description="DUF4097" evidence="3">
    <location>
        <begin position="145"/>
        <end position="243"/>
    </location>
</feature>
<accession>A0A345NP75</accession>
<keyword evidence="5" id="KW-1185">Reference proteome</keyword>
<evidence type="ECO:0000256" key="1">
    <source>
        <dbReference type="SAM" id="MobiDB-lite"/>
    </source>
</evidence>
<dbReference type="AlphaFoldDB" id="A0A345NP75"/>
<keyword evidence="2" id="KW-0472">Membrane</keyword>
<evidence type="ECO:0000259" key="3">
    <source>
        <dbReference type="Pfam" id="PF13349"/>
    </source>
</evidence>
<evidence type="ECO:0000313" key="5">
    <source>
        <dbReference type="Proteomes" id="UP000253790"/>
    </source>
</evidence>
<dbReference type="EMBL" id="CP031229">
    <property type="protein sequence ID" value="AXH96833.1"/>
    <property type="molecule type" value="Genomic_DNA"/>
</dbReference>
<evidence type="ECO:0000256" key="2">
    <source>
        <dbReference type="SAM" id="Phobius"/>
    </source>
</evidence>
<dbReference type="Proteomes" id="UP000253790">
    <property type="component" value="Chromosome"/>
</dbReference>
<proteinExistence type="predicted"/>
<keyword evidence="2" id="KW-1133">Transmembrane helix</keyword>
<protein>
    <recommendedName>
        <fullName evidence="3">DUF4097 domain-containing protein</fullName>
    </recommendedName>
</protein>
<dbReference type="KEGG" id="orn:DV701_12535"/>
<feature type="region of interest" description="Disordered" evidence="1">
    <location>
        <begin position="1"/>
        <end position="28"/>
    </location>
</feature>
<dbReference type="RefSeq" id="WP_114928702.1">
    <property type="nucleotide sequence ID" value="NZ_CP031229.1"/>
</dbReference>
<keyword evidence="2" id="KW-0812">Transmembrane</keyword>
<sequence>MTPATTTVPQDRVAPPPGPTSAPRYDPRHRGLRIGGAALVGLLGIGLAVSTVPEMVRDAEVQSFDLPAGTQELRIVGDVGDVDLRGVPEGGRTGISADKHWSFREPAARVESTGGITTVTMDCPEFAVGQCYADWDVAVPSHVTVVVRTSVGDVDADGLTGDLAVHSSVGDIAVTGSPAVLEVSTSVGDVSATLGAPADRVTLRTSVGDVALTLPGGVAYDLKAQGLDPADVRVETSPTSEHHVSVESDLGSVLVTGD</sequence>
<dbReference type="Pfam" id="PF13349">
    <property type="entry name" value="DUF4097"/>
    <property type="match status" value="1"/>
</dbReference>